<accession>A0ABS0TYG7</accession>
<comment type="caution">
    <text evidence="1">The sequence shown here is derived from an EMBL/GenBank/DDBJ whole genome shotgun (WGS) entry which is preliminary data.</text>
</comment>
<dbReference type="Proteomes" id="UP000639004">
    <property type="component" value="Unassembled WGS sequence"/>
</dbReference>
<sequence>MALENAYRTGPGFKSSFNVESSGLVQGDAQDDPAVRMLLAAGVLADDVVGSMWGGMGIVESIPKSDEATLGAVIRQATDTACNGFMVFNQANHGVVTPNNGVPQFMAGNGVHYYRLGTGARIPLPISAAVAALANGTTSTTSTQFKWDPAAQVIDVATADGISIRLLKVSPAGNMAAVQDATTKDVNWEDKPMGLFSI</sequence>
<organism evidence="1 2">
    <name type="scientific">Serratia proteamaculans</name>
    <dbReference type="NCBI Taxonomy" id="28151"/>
    <lineage>
        <taxon>Bacteria</taxon>
        <taxon>Pseudomonadati</taxon>
        <taxon>Pseudomonadota</taxon>
        <taxon>Gammaproteobacteria</taxon>
        <taxon>Enterobacterales</taxon>
        <taxon>Yersiniaceae</taxon>
        <taxon>Serratia</taxon>
    </lineage>
</organism>
<reference evidence="1 2" key="1">
    <citation type="submission" date="2020-12" db="EMBL/GenBank/DDBJ databases">
        <title>Enhanced detection system for hospital associated transmission using whole genome sequencing surveillance.</title>
        <authorList>
            <person name="Harrison L.H."/>
            <person name="Van Tyne D."/>
            <person name="Marsh J.W."/>
            <person name="Griffith M.P."/>
            <person name="Snyder D.J."/>
            <person name="Cooper V.S."/>
            <person name="Mustapha M."/>
        </authorList>
    </citation>
    <scope>NUCLEOTIDE SEQUENCE [LARGE SCALE GENOMIC DNA]</scope>
    <source>
        <strain evidence="1 2">SER00238</strain>
    </source>
</reference>
<dbReference type="EMBL" id="JAEHSL010000035">
    <property type="protein sequence ID" value="MBI6183426.1"/>
    <property type="molecule type" value="Genomic_DNA"/>
</dbReference>
<proteinExistence type="predicted"/>
<dbReference type="RefSeq" id="WP_198642620.1">
    <property type="nucleotide sequence ID" value="NZ_JAEHSL010000035.1"/>
</dbReference>
<gene>
    <name evidence="1" type="ORF">JEQ07_23905</name>
</gene>
<protein>
    <submittedName>
        <fullName evidence="1">Uncharacterized protein</fullName>
    </submittedName>
</protein>
<keyword evidence="2" id="KW-1185">Reference proteome</keyword>
<name>A0ABS0TYG7_SERPR</name>
<evidence type="ECO:0000313" key="2">
    <source>
        <dbReference type="Proteomes" id="UP000639004"/>
    </source>
</evidence>
<evidence type="ECO:0000313" key="1">
    <source>
        <dbReference type="EMBL" id="MBI6183426.1"/>
    </source>
</evidence>